<evidence type="ECO:0000256" key="1">
    <source>
        <dbReference type="SAM" id="Phobius"/>
    </source>
</evidence>
<reference evidence="3" key="1">
    <citation type="journal article" date="2019" name="Int. J. Syst. Evol. Microbiol.">
        <title>The Global Catalogue of Microorganisms (GCM) 10K type strain sequencing project: providing services to taxonomists for standard genome sequencing and annotation.</title>
        <authorList>
            <consortium name="The Broad Institute Genomics Platform"/>
            <consortium name="The Broad Institute Genome Sequencing Center for Infectious Disease"/>
            <person name="Wu L."/>
            <person name="Ma J."/>
        </authorList>
    </citation>
    <scope>NUCLEOTIDE SEQUENCE [LARGE SCALE GENOMIC DNA]</scope>
    <source>
        <strain evidence="3">CCUG 2113</strain>
    </source>
</reference>
<proteinExistence type="predicted"/>
<dbReference type="RefSeq" id="WP_055396033.1">
    <property type="nucleotide sequence ID" value="NZ_CP183985.1"/>
</dbReference>
<evidence type="ECO:0000313" key="3">
    <source>
        <dbReference type="Proteomes" id="UP001595693"/>
    </source>
</evidence>
<protein>
    <recommendedName>
        <fullName evidence="4">Transmembrane protein</fullName>
    </recommendedName>
</protein>
<sequence length="140" mass="14949">MFFAALKSHAWAYPALEVVHIVGIALLLGNLVLLELRVFGRGAALPVKDLARLSLSLALCGFGLAAASGLLMFATQPAELLASRAFTLKMLLLMLAGCNAAWFHGRGSLARLDALARVQMLGSTVIWLAVVVCGRWIAYL</sequence>
<name>A0ABV8DJK7_9BURK</name>
<accession>A0ABV8DJK7</accession>
<keyword evidence="3" id="KW-1185">Reference proteome</keyword>
<dbReference type="Proteomes" id="UP001595693">
    <property type="component" value="Unassembled WGS sequence"/>
</dbReference>
<comment type="caution">
    <text evidence="2">The sequence shown here is derived from an EMBL/GenBank/DDBJ whole genome shotgun (WGS) entry which is preliminary data.</text>
</comment>
<feature type="transmembrane region" description="Helical" evidence="1">
    <location>
        <begin position="115"/>
        <end position="138"/>
    </location>
</feature>
<dbReference type="EMBL" id="JBHSAJ010000186">
    <property type="protein sequence ID" value="MFC3938756.1"/>
    <property type="molecule type" value="Genomic_DNA"/>
</dbReference>
<keyword evidence="1" id="KW-0472">Membrane</keyword>
<feature type="transmembrane region" description="Helical" evidence="1">
    <location>
        <begin position="55"/>
        <end position="74"/>
    </location>
</feature>
<keyword evidence="1" id="KW-0812">Transmembrane</keyword>
<keyword evidence="1" id="KW-1133">Transmembrane helix</keyword>
<evidence type="ECO:0000313" key="2">
    <source>
        <dbReference type="EMBL" id="MFC3938756.1"/>
    </source>
</evidence>
<feature type="transmembrane region" description="Helical" evidence="1">
    <location>
        <begin position="86"/>
        <end position="103"/>
    </location>
</feature>
<organism evidence="2 3">
    <name type="scientific">Acidovorax facilis</name>
    <dbReference type="NCBI Taxonomy" id="12917"/>
    <lineage>
        <taxon>Bacteria</taxon>
        <taxon>Pseudomonadati</taxon>
        <taxon>Pseudomonadota</taxon>
        <taxon>Betaproteobacteria</taxon>
        <taxon>Burkholderiales</taxon>
        <taxon>Comamonadaceae</taxon>
        <taxon>Acidovorax</taxon>
    </lineage>
</organism>
<feature type="transmembrane region" description="Helical" evidence="1">
    <location>
        <begin position="12"/>
        <end position="34"/>
    </location>
</feature>
<evidence type="ECO:0008006" key="4">
    <source>
        <dbReference type="Google" id="ProtNLM"/>
    </source>
</evidence>
<gene>
    <name evidence="2" type="ORF">ACFOW3_29470</name>
</gene>